<sequence length="189" mass="21000">MNITAPTSKRSFSFTNLLSTAEGVSIGHQSEEKQTGSAHKAFADILSGKDAKQASASGLSGKALSEEEQKRLEKLQDQLEGIVLNMGNNPTKEDVRKAREIENEIAKLTGQKANHALSEGLYKLYQANKTFNKDDKESPEKGMFAQDISIKKKTYQFHLSQHVQNENKNTPKILQQQAIDAYTRQGNFS</sequence>
<dbReference type="Proteomes" id="UP000189733">
    <property type="component" value="Unassembled WGS sequence"/>
</dbReference>
<dbReference type="AlphaFoldDB" id="A0A1T4VUH9"/>
<protein>
    <submittedName>
        <fullName evidence="1">Uncharacterized protein</fullName>
    </submittedName>
</protein>
<evidence type="ECO:0000313" key="2">
    <source>
        <dbReference type="Proteomes" id="UP000189733"/>
    </source>
</evidence>
<proteinExistence type="predicted"/>
<evidence type="ECO:0000313" key="1">
    <source>
        <dbReference type="EMBL" id="SKA68488.1"/>
    </source>
</evidence>
<dbReference type="RefSeq" id="WP_078684301.1">
    <property type="nucleotide sequence ID" value="NZ_FUYA01000002.1"/>
</dbReference>
<keyword evidence="2" id="KW-1185">Reference proteome</keyword>
<dbReference type="EMBL" id="FUYA01000002">
    <property type="protein sequence ID" value="SKA68488.1"/>
    <property type="molecule type" value="Genomic_DNA"/>
</dbReference>
<gene>
    <name evidence="1" type="ORF">SAMN02745702_01008</name>
</gene>
<reference evidence="1 2" key="1">
    <citation type="submission" date="2017-02" db="EMBL/GenBank/DDBJ databases">
        <authorList>
            <person name="Peterson S.W."/>
        </authorList>
    </citation>
    <scope>NUCLEOTIDE SEQUENCE [LARGE SCALE GENOMIC DNA]</scope>
    <source>
        <strain evidence="1 2">DSM 18034</strain>
    </source>
</reference>
<name>A0A1T4VUH9_9BACT</name>
<accession>A0A1T4VUH9</accession>
<organism evidence="1 2">
    <name type="scientific">Desulfobaculum bizertense DSM 18034</name>
    <dbReference type="NCBI Taxonomy" id="1121442"/>
    <lineage>
        <taxon>Bacteria</taxon>
        <taxon>Pseudomonadati</taxon>
        <taxon>Thermodesulfobacteriota</taxon>
        <taxon>Desulfovibrionia</taxon>
        <taxon>Desulfovibrionales</taxon>
        <taxon>Desulfovibrionaceae</taxon>
        <taxon>Desulfobaculum</taxon>
    </lineage>
</organism>